<organism evidence="2">
    <name type="scientific">marine metagenome</name>
    <dbReference type="NCBI Taxonomy" id="408172"/>
    <lineage>
        <taxon>unclassified sequences</taxon>
        <taxon>metagenomes</taxon>
        <taxon>ecological metagenomes</taxon>
    </lineage>
</organism>
<feature type="domain" description="Ribonuclease II-like double HTH" evidence="1">
    <location>
        <begin position="133"/>
        <end position="211"/>
    </location>
</feature>
<dbReference type="EMBL" id="UINC01087447">
    <property type="protein sequence ID" value="SVC36810.1"/>
    <property type="molecule type" value="Genomic_DNA"/>
</dbReference>
<dbReference type="AlphaFoldDB" id="A0A382LJJ8"/>
<reference evidence="2" key="1">
    <citation type="submission" date="2018-05" db="EMBL/GenBank/DDBJ databases">
        <authorList>
            <person name="Lanie J.A."/>
            <person name="Ng W.-L."/>
            <person name="Kazmierczak K.M."/>
            <person name="Andrzejewski T.M."/>
            <person name="Davidsen T.M."/>
            <person name="Wayne K.J."/>
            <person name="Tettelin H."/>
            <person name="Glass J.I."/>
            <person name="Rusch D."/>
            <person name="Podicherti R."/>
            <person name="Tsui H.-C.T."/>
            <person name="Winkler M.E."/>
        </authorList>
    </citation>
    <scope>NUCLEOTIDE SEQUENCE</scope>
</reference>
<sequence length="225" mass="24382">MENLRAGGLVLYKRRPARVKDVDAGAGRIEVETEGGGSQRVRPKDVVCLHPGPATLADLHTPDRVEDIDSVRDLLTTETDGVDLATLAEWLYGAPATGVPSPAAVWAAWEVVGEGLHFEGTPDRVRARSTEQVEAERERRQRAAAAAEAWEAFLERIHSGTCQPSDSEHLRDAEGLAEGRREDSRLLKALGRAESSQNAHALLLNIGWWTSSRVPYPARAGVPAG</sequence>
<protein>
    <recommendedName>
        <fullName evidence="1">Ribonuclease II-like double HTH domain-containing protein</fullName>
    </recommendedName>
</protein>
<gene>
    <name evidence="2" type="ORF">METZ01_LOCUS289664</name>
</gene>
<dbReference type="Gene3D" id="1.10.10.10">
    <property type="entry name" value="Winged helix-like DNA-binding domain superfamily/Winged helix DNA-binding domain"/>
    <property type="match status" value="1"/>
</dbReference>
<accession>A0A382LJJ8</accession>
<dbReference type="InterPro" id="IPR036388">
    <property type="entry name" value="WH-like_DNA-bd_sf"/>
</dbReference>
<feature type="non-terminal residue" evidence="2">
    <location>
        <position position="225"/>
    </location>
</feature>
<dbReference type="InterPro" id="IPR056404">
    <property type="entry name" value="HTH_RNase_II"/>
</dbReference>
<dbReference type="Pfam" id="PF23161">
    <property type="entry name" value="HTH_RNase_II"/>
    <property type="match status" value="1"/>
</dbReference>
<name>A0A382LJJ8_9ZZZZ</name>
<evidence type="ECO:0000313" key="2">
    <source>
        <dbReference type="EMBL" id="SVC36810.1"/>
    </source>
</evidence>
<evidence type="ECO:0000259" key="1">
    <source>
        <dbReference type="Pfam" id="PF23161"/>
    </source>
</evidence>
<proteinExistence type="predicted"/>